<feature type="domain" description="C2H2-type" evidence="8">
    <location>
        <begin position="297"/>
        <end position="324"/>
    </location>
</feature>
<dbReference type="GO" id="GO:0048598">
    <property type="term" value="P:embryonic morphogenesis"/>
    <property type="evidence" value="ECO:0007669"/>
    <property type="project" value="UniProtKB-ARBA"/>
</dbReference>
<dbReference type="SMART" id="SM00868">
    <property type="entry name" value="zf-AD"/>
    <property type="match status" value="1"/>
</dbReference>
<dbReference type="FunFam" id="3.30.160.60:FF:000100">
    <property type="entry name" value="Zinc finger 45-like"/>
    <property type="match status" value="1"/>
</dbReference>
<dbReference type="GeneID" id="114250560"/>
<dbReference type="OrthoDB" id="8922241at2759"/>
<dbReference type="InterPro" id="IPR012934">
    <property type="entry name" value="Znf_AD"/>
</dbReference>
<dbReference type="PANTHER" id="PTHR24379:SF121">
    <property type="entry name" value="C2H2-TYPE DOMAIN-CONTAINING PROTEIN"/>
    <property type="match status" value="1"/>
</dbReference>
<keyword evidence="1 6" id="KW-0479">Metal-binding</keyword>
<evidence type="ECO:0000256" key="3">
    <source>
        <dbReference type="ARBA" id="ARBA00022771"/>
    </source>
</evidence>
<proteinExistence type="predicted"/>
<dbReference type="FunFam" id="3.30.160.60:FF:000624">
    <property type="entry name" value="zinc finger protein 697"/>
    <property type="match status" value="1"/>
</dbReference>
<evidence type="ECO:0000256" key="5">
    <source>
        <dbReference type="PROSITE-ProRule" id="PRU00042"/>
    </source>
</evidence>
<accession>A0A6J2KJA5</accession>
<protein>
    <submittedName>
        <fullName evidence="11">Zinc finger protein 37 homolog</fullName>
    </submittedName>
</protein>
<dbReference type="SUPFAM" id="SSF57667">
    <property type="entry name" value="beta-beta-alpha zinc fingers"/>
    <property type="match status" value="3"/>
</dbReference>
<feature type="domain" description="ZAD" evidence="9">
    <location>
        <begin position="10"/>
        <end position="89"/>
    </location>
</feature>
<evidence type="ECO:0000259" key="8">
    <source>
        <dbReference type="PROSITE" id="PS50157"/>
    </source>
</evidence>
<feature type="compositionally biased region" description="Polar residues" evidence="7">
    <location>
        <begin position="183"/>
        <end position="202"/>
    </location>
</feature>
<keyword evidence="4 6" id="KW-0862">Zinc</keyword>
<feature type="binding site" evidence="6">
    <location>
        <position position="65"/>
    </location>
    <ligand>
        <name>Zn(2+)</name>
        <dbReference type="ChEBI" id="CHEBI:29105"/>
    </ligand>
</feature>
<dbReference type="PROSITE" id="PS00028">
    <property type="entry name" value="ZINC_FINGER_C2H2_1"/>
    <property type="match status" value="4"/>
</dbReference>
<dbReference type="PANTHER" id="PTHR24379">
    <property type="entry name" value="KRAB AND ZINC FINGER DOMAIN-CONTAINING"/>
    <property type="match status" value="1"/>
</dbReference>
<sequence length="400" mass="46489">MDNYDEMYKCICRLCLSHSKPENMLSLFDEKNTDGLSCYGKSVISFANIVLKTNDNLPTAMCKSCLLLLKQAIRFKFLCEYSAIRLKNLFEISNTANGDLKENVCQYALFNNHFPDINSRKTNNNTAKINPKQVSINPKLAERKFRCSTKKENYKIHQSRINNKRQNNNDAIYDVFNSVDSDSETNVLKPTLNSKESTTKSQKQPKERKLTNLTCPLCQKVLANKLTYNCHMQRHNGCRYICESCGKGFPVFNELNIHKVTRHGTGQYVECNHCQYKAPCKFKLIEHLRLHTGERPFTCEKCGLTFRRRAIWKKHLVHHSEKTFQCQQCPKKFYRLSSLKEHMNNVHDRLYMFSCTKCGCLYAKTRTVRRHLLEKHGIPRELQGKILRVMKGGNNDFGAK</sequence>
<dbReference type="SUPFAM" id="SSF57716">
    <property type="entry name" value="Glucocorticoid receptor-like (DNA-binding domain)"/>
    <property type="match status" value="1"/>
</dbReference>
<dbReference type="PROSITE" id="PS51915">
    <property type="entry name" value="ZAD"/>
    <property type="match status" value="1"/>
</dbReference>
<dbReference type="InterPro" id="IPR036236">
    <property type="entry name" value="Znf_C2H2_sf"/>
</dbReference>
<feature type="domain" description="C2H2-type" evidence="8">
    <location>
        <begin position="324"/>
        <end position="347"/>
    </location>
</feature>
<evidence type="ECO:0000259" key="9">
    <source>
        <dbReference type="PROSITE" id="PS51915"/>
    </source>
</evidence>
<evidence type="ECO:0000313" key="11">
    <source>
        <dbReference type="RefSeq" id="XP_028040279.1"/>
    </source>
</evidence>
<evidence type="ECO:0000256" key="7">
    <source>
        <dbReference type="SAM" id="MobiDB-lite"/>
    </source>
</evidence>
<keyword evidence="2" id="KW-0677">Repeat</keyword>
<dbReference type="SMART" id="SM00355">
    <property type="entry name" value="ZnF_C2H2"/>
    <property type="match status" value="6"/>
</dbReference>
<feature type="binding site" evidence="6">
    <location>
        <position position="62"/>
    </location>
    <ligand>
        <name>Zn(2+)</name>
        <dbReference type="ChEBI" id="CHEBI:29105"/>
    </ligand>
</feature>
<evidence type="ECO:0000256" key="4">
    <source>
        <dbReference type="ARBA" id="ARBA00022833"/>
    </source>
</evidence>
<dbReference type="GO" id="GO:0008270">
    <property type="term" value="F:zinc ion binding"/>
    <property type="evidence" value="ECO:0007669"/>
    <property type="project" value="UniProtKB-UniRule"/>
</dbReference>
<name>A0A6J2KJA5_BOMMA</name>
<feature type="domain" description="C2H2-type" evidence="8">
    <location>
        <begin position="240"/>
        <end position="263"/>
    </location>
</feature>
<organism evidence="10 11">
    <name type="scientific">Bombyx mandarina</name>
    <name type="common">Wild silk moth</name>
    <name type="synonym">Wild silkworm</name>
    <dbReference type="NCBI Taxonomy" id="7092"/>
    <lineage>
        <taxon>Eukaryota</taxon>
        <taxon>Metazoa</taxon>
        <taxon>Ecdysozoa</taxon>
        <taxon>Arthropoda</taxon>
        <taxon>Hexapoda</taxon>
        <taxon>Insecta</taxon>
        <taxon>Pterygota</taxon>
        <taxon>Neoptera</taxon>
        <taxon>Endopterygota</taxon>
        <taxon>Lepidoptera</taxon>
        <taxon>Glossata</taxon>
        <taxon>Ditrysia</taxon>
        <taxon>Bombycoidea</taxon>
        <taxon>Bombycidae</taxon>
        <taxon>Bombycinae</taxon>
        <taxon>Bombyx</taxon>
    </lineage>
</organism>
<dbReference type="Proteomes" id="UP000504629">
    <property type="component" value="Unplaced"/>
</dbReference>
<feature type="binding site" evidence="6">
    <location>
        <position position="12"/>
    </location>
    <ligand>
        <name>Zn(2+)</name>
        <dbReference type="ChEBI" id="CHEBI:29105"/>
    </ligand>
</feature>
<gene>
    <name evidence="11" type="primary">LOC114250560</name>
</gene>
<evidence type="ECO:0000313" key="10">
    <source>
        <dbReference type="Proteomes" id="UP000504629"/>
    </source>
</evidence>
<feature type="domain" description="C2H2-type" evidence="8">
    <location>
        <begin position="269"/>
        <end position="296"/>
    </location>
</feature>
<dbReference type="KEGG" id="bman:114250560"/>
<dbReference type="Gene3D" id="3.40.1800.20">
    <property type="match status" value="1"/>
</dbReference>
<feature type="region of interest" description="Disordered" evidence="7">
    <location>
        <begin position="183"/>
        <end position="206"/>
    </location>
</feature>
<feature type="binding site" evidence="6">
    <location>
        <position position="15"/>
    </location>
    <ligand>
        <name>Zn(2+)</name>
        <dbReference type="ChEBI" id="CHEBI:29105"/>
    </ligand>
</feature>
<dbReference type="GO" id="GO:0005634">
    <property type="term" value="C:nucleus"/>
    <property type="evidence" value="ECO:0007669"/>
    <property type="project" value="InterPro"/>
</dbReference>
<evidence type="ECO:0000256" key="1">
    <source>
        <dbReference type="ARBA" id="ARBA00022723"/>
    </source>
</evidence>
<dbReference type="Gene3D" id="3.30.160.60">
    <property type="entry name" value="Classic Zinc Finger"/>
    <property type="match status" value="4"/>
</dbReference>
<keyword evidence="10" id="KW-1185">Reference proteome</keyword>
<keyword evidence="3 5" id="KW-0863">Zinc-finger</keyword>
<evidence type="ECO:0000256" key="2">
    <source>
        <dbReference type="ARBA" id="ARBA00022737"/>
    </source>
</evidence>
<reference evidence="11" key="1">
    <citation type="submission" date="2025-08" db="UniProtKB">
        <authorList>
            <consortium name="RefSeq"/>
        </authorList>
    </citation>
    <scope>IDENTIFICATION</scope>
    <source>
        <tissue evidence="11">Silk gland</tissue>
    </source>
</reference>
<evidence type="ECO:0000256" key="6">
    <source>
        <dbReference type="PROSITE-ProRule" id="PRU01263"/>
    </source>
</evidence>
<dbReference type="AlphaFoldDB" id="A0A6J2KJA5"/>
<dbReference type="Pfam" id="PF07776">
    <property type="entry name" value="zf-AD"/>
    <property type="match status" value="1"/>
</dbReference>
<dbReference type="InterPro" id="IPR013087">
    <property type="entry name" value="Znf_C2H2_type"/>
</dbReference>
<dbReference type="RefSeq" id="XP_028040279.1">
    <property type="nucleotide sequence ID" value="XM_028184478.1"/>
</dbReference>
<dbReference type="Pfam" id="PF00096">
    <property type="entry name" value="zf-C2H2"/>
    <property type="match status" value="1"/>
</dbReference>
<dbReference type="PROSITE" id="PS50157">
    <property type="entry name" value="ZINC_FINGER_C2H2_2"/>
    <property type="match status" value="4"/>
</dbReference>